<gene>
    <name evidence="2" type="ORF">MFLAVUS_002727</name>
</gene>
<name>A0ABP9YR28_9FUNG</name>
<proteinExistence type="predicted"/>
<organism evidence="2 3">
    <name type="scientific">Mucor flavus</name>
    <dbReference type="NCBI Taxonomy" id="439312"/>
    <lineage>
        <taxon>Eukaryota</taxon>
        <taxon>Fungi</taxon>
        <taxon>Fungi incertae sedis</taxon>
        <taxon>Mucoromycota</taxon>
        <taxon>Mucoromycotina</taxon>
        <taxon>Mucoromycetes</taxon>
        <taxon>Mucorales</taxon>
        <taxon>Mucorineae</taxon>
        <taxon>Mucoraceae</taxon>
        <taxon>Mucor</taxon>
    </lineage>
</organism>
<evidence type="ECO:0000313" key="3">
    <source>
        <dbReference type="Proteomes" id="UP001473302"/>
    </source>
</evidence>
<feature type="compositionally biased region" description="Polar residues" evidence="1">
    <location>
        <begin position="68"/>
        <end position="83"/>
    </location>
</feature>
<dbReference type="EMBL" id="BAABUK010000004">
    <property type="protein sequence ID" value="GAA5809320.1"/>
    <property type="molecule type" value="Genomic_DNA"/>
</dbReference>
<evidence type="ECO:0000256" key="1">
    <source>
        <dbReference type="SAM" id="MobiDB-lite"/>
    </source>
</evidence>
<feature type="region of interest" description="Disordered" evidence="1">
    <location>
        <begin position="1"/>
        <end position="83"/>
    </location>
</feature>
<protein>
    <submittedName>
        <fullName evidence="2">Uncharacterized protein</fullName>
    </submittedName>
</protein>
<feature type="compositionally biased region" description="Basic and acidic residues" evidence="1">
    <location>
        <begin position="46"/>
        <end position="59"/>
    </location>
</feature>
<sequence>MPPPPLIYPRAEELIRNKKQAKLNEQTGEEANRGGPSSGRRAAERKRKDTSEEERAKGDAKRRRKQENASSSSTSGPICKSCGQQGHSSAVSRMCPNHQFTLKERLTMAFPESYERFTISLPLQSFLKFDEEEEGERLEQYQQRITELSSFLRQVIYRAQILINYYILSNSINMDNLSNNIFDRNFWYRVCRLIYQNITVYELQRMYPTLPGIEAAFNHLQSLENVNLLVEKGNLVGYGQIVSSACETVATAYSNFYVENFENYIGNYFIYKLKVEYDGRDAITLNVDDFMQEGINQHFRPCTLDPGRRDAFVAYYGNNEVRSLSTAEYYHGSGSVNRSRREIGLKAQLGIQTLETNIPTPKTSNIDQYI</sequence>
<comment type="caution">
    <text evidence="2">The sequence shown here is derived from an EMBL/GenBank/DDBJ whole genome shotgun (WGS) entry which is preliminary data.</text>
</comment>
<reference evidence="2 3" key="1">
    <citation type="submission" date="2024-04" db="EMBL/GenBank/DDBJ databases">
        <title>genome sequences of Mucor flavus KT1a and Helicostylum pulchrum KT1b strains isolated from the surface of a dry-aged beef.</title>
        <authorList>
            <person name="Toyotome T."/>
            <person name="Hosono M."/>
            <person name="Torimaru M."/>
            <person name="Fukuda K."/>
            <person name="Mikami N."/>
        </authorList>
    </citation>
    <scope>NUCLEOTIDE SEQUENCE [LARGE SCALE GENOMIC DNA]</scope>
    <source>
        <strain evidence="2 3">KT1a</strain>
    </source>
</reference>
<accession>A0ABP9YR28</accession>
<evidence type="ECO:0000313" key="2">
    <source>
        <dbReference type="EMBL" id="GAA5809320.1"/>
    </source>
</evidence>
<dbReference type="Proteomes" id="UP001473302">
    <property type="component" value="Unassembled WGS sequence"/>
</dbReference>
<keyword evidence="3" id="KW-1185">Reference proteome</keyword>